<dbReference type="Proteomes" id="UP000799537">
    <property type="component" value="Unassembled WGS sequence"/>
</dbReference>
<dbReference type="RefSeq" id="XP_033667937.1">
    <property type="nucleotide sequence ID" value="XM_033812654.1"/>
</dbReference>
<accession>A0A6A6CLG8</accession>
<reference evidence="2" key="1">
    <citation type="journal article" date="2020" name="Stud. Mycol.">
        <title>101 Dothideomycetes genomes: a test case for predicting lifestyles and emergence of pathogens.</title>
        <authorList>
            <person name="Haridas S."/>
            <person name="Albert R."/>
            <person name="Binder M."/>
            <person name="Bloem J."/>
            <person name="Labutti K."/>
            <person name="Salamov A."/>
            <person name="Andreopoulos B."/>
            <person name="Baker S."/>
            <person name="Barry K."/>
            <person name="Bills G."/>
            <person name="Bluhm B."/>
            <person name="Cannon C."/>
            <person name="Castanera R."/>
            <person name="Culley D."/>
            <person name="Daum C."/>
            <person name="Ezra D."/>
            <person name="Gonzalez J."/>
            <person name="Henrissat B."/>
            <person name="Kuo A."/>
            <person name="Liang C."/>
            <person name="Lipzen A."/>
            <person name="Lutzoni F."/>
            <person name="Magnuson J."/>
            <person name="Mondo S."/>
            <person name="Nolan M."/>
            <person name="Ohm R."/>
            <person name="Pangilinan J."/>
            <person name="Park H.-J."/>
            <person name="Ramirez L."/>
            <person name="Alfaro M."/>
            <person name="Sun H."/>
            <person name="Tritt A."/>
            <person name="Yoshinaga Y."/>
            <person name="Zwiers L.-H."/>
            <person name="Turgeon B."/>
            <person name="Goodwin S."/>
            <person name="Spatafora J."/>
            <person name="Crous P."/>
            <person name="Grigoriev I."/>
        </authorList>
    </citation>
    <scope>NUCLEOTIDE SEQUENCE</scope>
    <source>
        <strain evidence="2">ATCC 36951</strain>
    </source>
</reference>
<evidence type="ECO:0000256" key="1">
    <source>
        <dbReference type="SAM" id="MobiDB-lite"/>
    </source>
</evidence>
<feature type="compositionally biased region" description="Polar residues" evidence="1">
    <location>
        <begin position="301"/>
        <end position="314"/>
    </location>
</feature>
<name>A0A6A6CLG8_ZASCE</name>
<protein>
    <submittedName>
        <fullName evidence="2">Uncharacterized protein</fullName>
    </submittedName>
</protein>
<feature type="compositionally biased region" description="Basic and acidic residues" evidence="1">
    <location>
        <begin position="163"/>
        <end position="177"/>
    </location>
</feature>
<dbReference type="EMBL" id="ML993594">
    <property type="protein sequence ID" value="KAF2167048.1"/>
    <property type="molecule type" value="Genomic_DNA"/>
</dbReference>
<evidence type="ECO:0000313" key="2">
    <source>
        <dbReference type="EMBL" id="KAF2167048.1"/>
    </source>
</evidence>
<feature type="compositionally biased region" description="Low complexity" evidence="1">
    <location>
        <begin position="252"/>
        <end position="271"/>
    </location>
</feature>
<keyword evidence="3" id="KW-1185">Reference proteome</keyword>
<feature type="region of interest" description="Disordered" evidence="1">
    <location>
        <begin position="130"/>
        <end position="271"/>
    </location>
</feature>
<feature type="region of interest" description="Disordered" evidence="1">
    <location>
        <begin position="291"/>
        <end position="314"/>
    </location>
</feature>
<proteinExistence type="predicted"/>
<feature type="compositionally biased region" description="Polar residues" evidence="1">
    <location>
        <begin position="351"/>
        <end position="367"/>
    </location>
</feature>
<evidence type="ECO:0000313" key="3">
    <source>
        <dbReference type="Proteomes" id="UP000799537"/>
    </source>
</evidence>
<feature type="region of interest" description="Disordered" evidence="1">
    <location>
        <begin position="38"/>
        <end position="65"/>
    </location>
</feature>
<dbReference type="AlphaFoldDB" id="A0A6A6CLG8"/>
<gene>
    <name evidence="2" type="ORF">M409DRAFT_54262</name>
</gene>
<dbReference type="GeneID" id="54565926"/>
<feature type="region of interest" description="Disordered" evidence="1">
    <location>
        <begin position="345"/>
        <end position="369"/>
    </location>
</feature>
<feature type="compositionally biased region" description="Polar residues" evidence="1">
    <location>
        <begin position="39"/>
        <end position="65"/>
    </location>
</feature>
<sequence length="393" mass="41608">MAVSRHRRQPRAIGMPASSTTCLGNLKLLARYCLKKQASETQPPQDRNMSQQAATTHLSRSARSNVHTATLIRDLTCDALLAGSPNANVPEPPNLPYDHMATWMQQQDVGAIAQFVATQNTLTPLEAHDFESEVPPAQRRSRTPSPFALSPIIPCNAQATAPRVDERGIKTVPKDDSTEIMIDDESTAALSSSPPSLHSASSSSPSSPTVLTPATTSSEDSPPPTPPLSIRHIAFTTNGQTAIPNPGPTLRTYPASPTPSIATTASTPPPSITDIILVSQGRVAQERHRQSGVHNVPESPSLPSCTTPASAPSTPAESIRQVHFTGEGVEVGRSSGVSLGLGIHQIPDTPCTPTNDTGDRASSQEGTVETGVTKGLWYEGGRRGESVAWGVRW</sequence>
<organism evidence="2 3">
    <name type="scientific">Zasmidium cellare ATCC 36951</name>
    <dbReference type="NCBI Taxonomy" id="1080233"/>
    <lineage>
        <taxon>Eukaryota</taxon>
        <taxon>Fungi</taxon>
        <taxon>Dikarya</taxon>
        <taxon>Ascomycota</taxon>
        <taxon>Pezizomycotina</taxon>
        <taxon>Dothideomycetes</taxon>
        <taxon>Dothideomycetidae</taxon>
        <taxon>Mycosphaerellales</taxon>
        <taxon>Mycosphaerellaceae</taxon>
        <taxon>Zasmidium</taxon>
    </lineage>
</organism>
<feature type="compositionally biased region" description="Low complexity" evidence="1">
    <location>
        <begin position="187"/>
        <end position="220"/>
    </location>
</feature>